<feature type="chain" id="PRO_5012643839" evidence="4">
    <location>
        <begin position="21"/>
        <end position="648"/>
    </location>
</feature>
<protein>
    <submittedName>
        <fullName evidence="6">Fungal-specific transcription factor domain-domain-containing protein</fullName>
    </submittedName>
</protein>
<dbReference type="Pfam" id="PF11951">
    <property type="entry name" value="Fungal_trans_2"/>
    <property type="match status" value="1"/>
</dbReference>
<evidence type="ECO:0000313" key="6">
    <source>
        <dbReference type="EMBL" id="ORY76388.1"/>
    </source>
</evidence>
<dbReference type="Gene3D" id="4.10.240.10">
    <property type="entry name" value="Zn(2)-C6 fungal-type DNA-binding domain"/>
    <property type="match status" value="1"/>
</dbReference>
<dbReference type="CDD" id="cd00067">
    <property type="entry name" value="GAL4"/>
    <property type="match status" value="1"/>
</dbReference>
<dbReference type="Pfam" id="PF12296">
    <property type="entry name" value="HsbA"/>
    <property type="match status" value="1"/>
</dbReference>
<dbReference type="PROSITE" id="PS50048">
    <property type="entry name" value="ZN2_CY6_FUNGAL_2"/>
    <property type="match status" value="1"/>
</dbReference>
<dbReference type="SUPFAM" id="SSF57701">
    <property type="entry name" value="Zn2/Cys6 DNA-binding domain"/>
    <property type="match status" value="1"/>
</dbReference>
<dbReference type="GeneID" id="63788210"/>
<dbReference type="AlphaFoldDB" id="A0A1Y2EXT4"/>
<feature type="signal peptide" evidence="4">
    <location>
        <begin position="1"/>
        <end position="20"/>
    </location>
</feature>
<reference evidence="6 7" key="1">
    <citation type="submission" date="2016-07" db="EMBL/GenBank/DDBJ databases">
        <title>Pervasive Adenine N6-methylation of Active Genes in Fungi.</title>
        <authorList>
            <consortium name="DOE Joint Genome Institute"/>
            <person name="Mondo S.J."/>
            <person name="Dannebaum R.O."/>
            <person name="Kuo R.C."/>
            <person name="Labutti K."/>
            <person name="Haridas S."/>
            <person name="Kuo A."/>
            <person name="Salamov A."/>
            <person name="Ahrendt S.R."/>
            <person name="Lipzen A."/>
            <person name="Sullivan W."/>
            <person name="Andreopoulos W.B."/>
            <person name="Clum A."/>
            <person name="Lindquist E."/>
            <person name="Daum C."/>
            <person name="Ramamoorthy G.K."/>
            <person name="Gryganskyi A."/>
            <person name="Culley D."/>
            <person name="Magnuson J.K."/>
            <person name="James T.Y."/>
            <person name="O'Malley M.A."/>
            <person name="Stajich J.E."/>
            <person name="Spatafora J.W."/>
            <person name="Visel A."/>
            <person name="Grigoriev I.V."/>
        </authorList>
    </citation>
    <scope>NUCLEOTIDE SEQUENCE [LARGE SCALE GENOMIC DNA]</scope>
    <source>
        <strain evidence="6 7">12-1054</strain>
    </source>
</reference>
<dbReference type="InterPro" id="IPR036864">
    <property type="entry name" value="Zn2-C6_fun-type_DNA-bd_sf"/>
</dbReference>
<keyword evidence="7" id="KW-1185">Reference proteome</keyword>
<evidence type="ECO:0000256" key="2">
    <source>
        <dbReference type="ARBA" id="ARBA00023242"/>
    </source>
</evidence>
<dbReference type="Proteomes" id="UP000193685">
    <property type="component" value="Unassembled WGS sequence"/>
</dbReference>
<dbReference type="GO" id="GO:0005634">
    <property type="term" value="C:nucleus"/>
    <property type="evidence" value="ECO:0007669"/>
    <property type="project" value="UniProtKB-SubCell"/>
</dbReference>
<dbReference type="RefSeq" id="XP_040722651.1">
    <property type="nucleotide sequence ID" value="XM_040871611.1"/>
</dbReference>
<dbReference type="GO" id="GO:0008270">
    <property type="term" value="F:zinc ion binding"/>
    <property type="evidence" value="ECO:0007669"/>
    <property type="project" value="InterPro"/>
</dbReference>
<evidence type="ECO:0000313" key="7">
    <source>
        <dbReference type="Proteomes" id="UP000193685"/>
    </source>
</evidence>
<dbReference type="EMBL" id="MCFI01000023">
    <property type="protein sequence ID" value="ORY76388.1"/>
    <property type="molecule type" value="Genomic_DNA"/>
</dbReference>
<proteinExistence type="predicted"/>
<dbReference type="PANTHER" id="PTHR37534">
    <property type="entry name" value="TRANSCRIPTIONAL ACTIVATOR PROTEIN UGA3"/>
    <property type="match status" value="1"/>
</dbReference>
<keyword evidence="4" id="KW-0732">Signal</keyword>
<dbReference type="SMART" id="SM00066">
    <property type="entry name" value="GAL4"/>
    <property type="match status" value="1"/>
</dbReference>
<dbReference type="GO" id="GO:0045944">
    <property type="term" value="P:positive regulation of transcription by RNA polymerase II"/>
    <property type="evidence" value="ECO:0007669"/>
    <property type="project" value="TreeGrafter"/>
</dbReference>
<comment type="subcellular location">
    <subcellularLocation>
        <location evidence="1">Nucleus</location>
    </subcellularLocation>
</comment>
<evidence type="ECO:0000256" key="3">
    <source>
        <dbReference type="SAM" id="MobiDB-lite"/>
    </source>
</evidence>
<dbReference type="GO" id="GO:0000981">
    <property type="term" value="F:DNA-binding transcription factor activity, RNA polymerase II-specific"/>
    <property type="evidence" value="ECO:0007669"/>
    <property type="project" value="InterPro"/>
</dbReference>
<keyword evidence="2" id="KW-0539">Nucleus</keyword>
<evidence type="ECO:0000259" key="5">
    <source>
        <dbReference type="PROSITE" id="PS50048"/>
    </source>
</evidence>
<comment type="caution">
    <text evidence="6">The sequence shown here is derived from an EMBL/GenBank/DDBJ whole genome shotgun (WGS) entry which is preliminary data.</text>
</comment>
<accession>A0A1Y2EXT4</accession>
<dbReference type="Pfam" id="PF00172">
    <property type="entry name" value="Zn_clus"/>
    <property type="match status" value="1"/>
</dbReference>
<dbReference type="InterPro" id="IPR021858">
    <property type="entry name" value="Fun_TF"/>
</dbReference>
<gene>
    <name evidence="6" type="ORF">BCR37DRAFT_395316</name>
</gene>
<dbReference type="STRING" id="56484.A0A1Y2EXT4"/>
<dbReference type="PANTHER" id="PTHR37534:SF15">
    <property type="entry name" value="ZN(II)2CYS6 TRANSCRIPTION FACTOR (EUROFUNG)"/>
    <property type="match status" value="1"/>
</dbReference>
<dbReference type="InterPro" id="IPR001138">
    <property type="entry name" value="Zn2Cys6_DnaBD"/>
</dbReference>
<feature type="domain" description="Zn(2)-C6 fungal-type" evidence="5">
    <location>
        <begin position="194"/>
        <end position="224"/>
    </location>
</feature>
<dbReference type="OrthoDB" id="3886144at2759"/>
<dbReference type="PROSITE" id="PS00463">
    <property type="entry name" value="ZN2_CY6_FUNGAL_1"/>
    <property type="match status" value="1"/>
</dbReference>
<feature type="region of interest" description="Disordered" evidence="3">
    <location>
        <begin position="234"/>
        <end position="266"/>
    </location>
</feature>
<evidence type="ECO:0000256" key="4">
    <source>
        <dbReference type="SAM" id="SignalP"/>
    </source>
</evidence>
<evidence type="ECO:0000256" key="1">
    <source>
        <dbReference type="ARBA" id="ARBA00004123"/>
    </source>
</evidence>
<organism evidence="6 7">
    <name type="scientific">Protomyces lactucae-debilis</name>
    <dbReference type="NCBI Taxonomy" id="2754530"/>
    <lineage>
        <taxon>Eukaryota</taxon>
        <taxon>Fungi</taxon>
        <taxon>Dikarya</taxon>
        <taxon>Ascomycota</taxon>
        <taxon>Taphrinomycotina</taxon>
        <taxon>Taphrinomycetes</taxon>
        <taxon>Taphrinales</taxon>
        <taxon>Protomycetaceae</taxon>
        <taxon>Protomyces</taxon>
    </lineage>
</organism>
<dbReference type="GO" id="GO:0000976">
    <property type="term" value="F:transcription cis-regulatory region binding"/>
    <property type="evidence" value="ECO:0007669"/>
    <property type="project" value="TreeGrafter"/>
</dbReference>
<name>A0A1Y2EXT4_PROLT</name>
<dbReference type="InterPro" id="IPR021054">
    <property type="entry name" value="Cell_wall_mannoprotein_1"/>
</dbReference>
<dbReference type="OMA" id="VIIEMET"/>
<sequence>MVSKLFFFLACAAASPLIKRDNNKVVEHLDNIGTSIDALNTDLSSYSGNPLSLAAIKLKTSANSLADVMGKAVSDVKLEPTPMSEAEAGELLKAVNRIKPKVKTITDTVMGKDFGAIKPIVKSEMSKFKDVETELEKELVNRVPVALQGEAKNQGEEMKASFNAAITKLVPIDSLPRRIELPKRGHRGPKSKHGCRQCKTRRIKCSEEKPVCLQCSKKSMTCEYGPSQAIATATTSNASTPRPQSVSATSGASPISALGRSPGEPADEETMLTEVFFATTTHLFSIYTGPCNPFMRLRKYIPHSRALHLAAQAMAAFTISGNQSSDKEKHMNRGLELQRLAYQEITRAMSDPNQAHSDATFAAVVHIGMTEPWHTMRSSESGVMHLKTSKVLICHRAESGRCMPPRFLTNLLIYWDLLVSLHSDTTHEGYTTGLLAGPAADAEASDYIDPTLGLAFDLFPVIIEMETFVRYVRLHPSPESLPMAHTLHHRLASWRPQVDGDRLIHCTGVFETASLQDILFTAEAYRQTALLLLFRMVPGMLATMQLHESALGLMASQVIRLIQAIQATSPVCTTHQWVLFVVSPDVNSMAERAFVRERMSGLLDKIGIEGIRDVMQYMEEVWRSTDAGVASSLWMEEIYRRRFFPLLG</sequence>
<feature type="compositionally biased region" description="Polar residues" evidence="3">
    <location>
        <begin position="241"/>
        <end position="253"/>
    </location>
</feature>